<evidence type="ECO:0000256" key="4">
    <source>
        <dbReference type="ARBA" id="ARBA00023136"/>
    </source>
</evidence>
<reference evidence="6 7" key="1">
    <citation type="journal article" date="2014" name="Int. J. Syst. Evol. Microbiol.">
        <title>Phylogenomics and the dynamic genome evolution of the genus Streptococcus.</title>
        <authorList>
            <consortium name="The Broad Institute Genome Sequencing Platform"/>
            <person name="Richards V.P."/>
            <person name="Palmer S.R."/>
            <person name="Pavinski Bitar P.D."/>
            <person name="Qin X."/>
            <person name="Weinstock G.M."/>
            <person name="Highlander S.K."/>
            <person name="Town C.D."/>
            <person name="Burne R.A."/>
            <person name="Stanhope M.J."/>
        </authorList>
    </citation>
    <scope>NUCLEOTIDE SEQUENCE [LARGE SCALE GENOMIC DNA]</scope>
    <source>
        <strain evidence="6 7">CECT 5772</strain>
    </source>
</reference>
<dbReference type="InterPro" id="IPR023271">
    <property type="entry name" value="Aquaporin-like"/>
</dbReference>
<keyword evidence="2 5" id="KW-0812">Transmembrane</keyword>
<dbReference type="EMBL" id="AWEX01000099">
    <property type="protein sequence ID" value="KED03758.1"/>
    <property type="molecule type" value="Genomic_DNA"/>
</dbReference>
<evidence type="ECO:0000256" key="5">
    <source>
        <dbReference type="SAM" id="Phobius"/>
    </source>
</evidence>
<name>A0A922NTK6_9STRE</name>
<evidence type="ECO:0000256" key="1">
    <source>
        <dbReference type="ARBA" id="ARBA00004141"/>
    </source>
</evidence>
<dbReference type="AlphaFoldDB" id="A0A922NTK6"/>
<dbReference type="Proteomes" id="UP000028704">
    <property type="component" value="Unassembled WGS sequence"/>
</dbReference>
<evidence type="ECO:0000313" key="6">
    <source>
        <dbReference type="EMBL" id="KED03758.1"/>
    </source>
</evidence>
<evidence type="ECO:0000313" key="7">
    <source>
        <dbReference type="Proteomes" id="UP000028704"/>
    </source>
</evidence>
<protein>
    <submittedName>
        <fullName evidence="6">Glycerol uptake facilitator protein</fullName>
    </submittedName>
</protein>
<comment type="caution">
    <text evidence="6">The sequence shown here is derived from an EMBL/GenBank/DDBJ whole genome shotgun (WGS) entry which is preliminary data.</text>
</comment>
<evidence type="ECO:0000256" key="2">
    <source>
        <dbReference type="ARBA" id="ARBA00022692"/>
    </source>
</evidence>
<dbReference type="Gene3D" id="1.20.1080.10">
    <property type="entry name" value="Glycerol uptake facilitator protein"/>
    <property type="match status" value="1"/>
</dbReference>
<comment type="subcellular location">
    <subcellularLocation>
        <location evidence="1">Membrane</location>
        <topology evidence="1">Multi-pass membrane protein</topology>
    </subcellularLocation>
</comment>
<keyword evidence="4 5" id="KW-0472">Membrane</keyword>
<dbReference type="GO" id="GO:0016020">
    <property type="term" value="C:membrane"/>
    <property type="evidence" value="ECO:0007669"/>
    <property type="project" value="UniProtKB-SubCell"/>
</dbReference>
<keyword evidence="3 5" id="KW-1133">Transmembrane helix</keyword>
<gene>
    <name evidence="6" type="ORF">CECT5772_09242</name>
</gene>
<organism evidence="6 7">
    <name type="scientific">Streptococcus equi subsp. ruminatorum CECT 5772</name>
    <dbReference type="NCBI Taxonomy" id="1051981"/>
    <lineage>
        <taxon>Bacteria</taxon>
        <taxon>Bacillati</taxon>
        <taxon>Bacillota</taxon>
        <taxon>Bacilli</taxon>
        <taxon>Lactobacillales</taxon>
        <taxon>Streptococcaceae</taxon>
        <taxon>Streptococcus</taxon>
    </lineage>
</organism>
<accession>A0A922NTK6</accession>
<sequence length="43" mass="4669">MHALLPIPNKGDSDWSYAWIPVLGPILGGVAGALIYQMILNMM</sequence>
<proteinExistence type="predicted"/>
<evidence type="ECO:0000256" key="3">
    <source>
        <dbReference type="ARBA" id="ARBA00022989"/>
    </source>
</evidence>
<feature type="transmembrane region" description="Helical" evidence="5">
    <location>
        <begin position="15"/>
        <end position="36"/>
    </location>
</feature>
<dbReference type="SUPFAM" id="SSF81338">
    <property type="entry name" value="Aquaporin-like"/>
    <property type="match status" value="1"/>
</dbReference>